<keyword evidence="4" id="KW-1185">Reference proteome</keyword>
<keyword evidence="1" id="KW-0472">Membrane</keyword>
<dbReference type="PANTHER" id="PTHR33371:SF18">
    <property type="entry name" value="MCE-FAMILY PROTEIN MCE3C"/>
    <property type="match status" value="1"/>
</dbReference>
<dbReference type="Pfam" id="PF02470">
    <property type="entry name" value="MlaD"/>
    <property type="match status" value="1"/>
</dbReference>
<accession>A0ABS0C1F2</accession>
<reference evidence="3 4" key="1">
    <citation type="submission" date="2020-10" db="EMBL/GenBank/DDBJ databases">
        <title>Identification of Nocardia species via Next-generation sequencing and recognition of intraspecies genetic diversity.</title>
        <authorList>
            <person name="Li P."/>
            <person name="Li P."/>
            <person name="Lu B."/>
        </authorList>
    </citation>
    <scope>NUCLEOTIDE SEQUENCE [LARGE SCALE GENOMIC DNA]</scope>
    <source>
        <strain evidence="3 4">N-11</strain>
    </source>
</reference>
<comment type="caution">
    <text evidence="3">The sequence shown here is derived from an EMBL/GenBank/DDBJ whole genome shotgun (WGS) entry which is preliminary data.</text>
</comment>
<gene>
    <name evidence="3" type="ORF">IU470_03665</name>
</gene>
<name>A0ABS0C1F2_9NOCA</name>
<protein>
    <submittedName>
        <fullName evidence="3">MCE family protein</fullName>
    </submittedName>
</protein>
<organism evidence="3 4">
    <name type="scientific">Nocardia abscessus</name>
    <dbReference type="NCBI Taxonomy" id="120957"/>
    <lineage>
        <taxon>Bacteria</taxon>
        <taxon>Bacillati</taxon>
        <taxon>Actinomycetota</taxon>
        <taxon>Actinomycetes</taxon>
        <taxon>Mycobacteriales</taxon>
        <taxon>Nocardiaceae</taxon>
        <taxon>Nocardia</taxon>
    </lineage>
</organism>
<evidence type="ECO:0000313" key="3">
    <source>
        <dbReference type="EMBL" id="MBF6224217.1"/>
    </source>
</evidence>
<dbReference type="EMBL" id="JADLRE010000002">
    <property type="protein sequence ID" value="MBF6224217.1"/>
    <property type="molecule type" value="Genomic_DNA"/>
</dbReference>
<dbReference type="InterPro" id="IPR003399">
    <property type="entry name" value="Mce/MlaD"/>
</dbReference>
<sequence>MQPLISGLRKRIRLGGDRPVADDRSVRRRELRLGLIGAAAVVLVLAACGVLYAMPPGRAEYGADMTEAGAIRAGEDVRMAGITVGTVKSLELYDDRVHMTFTVDSDVFVGDQSTLDIRMLTIAGGHYVALTSAGSRPLRQKVIAKDRVRLPYTLGQAFQDAVTPVRDVDGETLRQNLGELQTALVRSPDGLRQLGRAVDSVVDILDRQNADVSRALAVSQEYLSAISGNTALYGRLNRELNLTTDILVGKRAELYASLDLLERLLSRLAAAEPAYDSSLKPMLDELAEVVPELERLTGRLDQVVATVEHLGQQLQQIAGGPNGPAIDRSATTVPAPALCVPVPGRSC</sequence>
<keyword evidence="1" id="KW-0812">Transmembrane</keyword>
<evidence type="ECO:0000256" key="1">
    <source>
        <dbReference type="SAM" id="Phobius"/>
    </source>
</evidence>
<feature type="domain" description="Mce/MlaD" evidence="2">
    <location>
        <begin position="61"/>
        <end position="131"/>
    </location>
</feature>
<dbReference type="Proteomes" id="UP000807309">
    <property type="component" value="Unassembled WGS sequence"/>
</dbReference>
<evidence type="ECO:0000259" key="2">
    <source>
        <dbReference type="Pfam" id="PF02470"/>
    </source>
</evidence>
<feature type="transmembrane region" description="Helical" evidence="1">
    <location>
        <begin position="33"/>
        <end position="54"/>
    </location>
</feature>
<evidence type="ECO:0000313" key="4">
    <source>
        <dbReference type="Proteomes" id="UP000807309"/>
    </source>
</evidence>
<dbReference type="RefSeq" id="WP_195031577.1">
    <property type="nucleotide sequence ID" value="NZ_JADLRE010000002.1"/>
</dbReference>
<dbReference type="InterPro" id="IPR052336">
    <property type="entry name" value="MlaD_Phospholipid_Transporter"/>
</dbReference>
<proteinExistence type="predicted"/>
<dbReference type="PANTHER" id="PTHR33371">
    <property type="entry name" value="INTERMEMBRANE PHOSPHOLIPID TRANSPORT SYSTEM BINDING PROTEIN MLAD-RELATED"/>
    <property type="match status" value="1"/>
</dbReference>
<keyword evidence="1" id="KW-1133">Transmembrane helix</keyword>